<dbReference type="AlphaFoldDB" id="A0A1W1V6K0"/>
<feature type="transmembrane region" description="Helical" evidence="1">
    <location>
        <begin position="97"/>
        <end position="117"/>
    </location>
</feature>
<keyword evidence="1" id="KW-0812">Transmembrane</keyword>
<dbReference type="STRING" id="645990.SAMN00120144_0867"/>
<organism evidence="2 3">
    <name type="scientific">Hymenobacter roseosalivarius DSM 11622</name>
    <dbReference type="NCBI Taxonomy" id="645990"/>
    <lineage>
        <taxon>Bacteria</taxon>
        <taxon>Pseudomonadati</taxon>
        <taxon>Bacteroidota</taxon>
        <taxon>Cytophagia</taxon>
        <taxon>Cytophagales</taxon>
        <taxon>Hymenobacteraceae</taxon>
        <taxon>Hymenobacter</taxon>
    </lineage>
</organism>
<sequence length="205" mass="22937">MPFSVTLASIRPRAFLLLYMGTAQLLIFVGAVSYNFWRSDHIVVLNVQAHKIAADQPHLSTHINSPVGAYLTGTQGTLLYQTTSFWDHLLLYRLGDMTLMDALFGFVIGVYLFRVLLGLRAGYEFSSRLSRAITIIGGLTVAMHFIKSACDMGIKLVFEARIQHLFFLATPPASFIYLILGSVLLICAQLLRRSQELQHETNLTI</sequence>
<protein>
    <recommendedName>
        <fullName evidence="4">DUF2975 domain-containing protein</fullName>
    </recommendedName>
</protein>
<dbReference type="Proteomes" id="UP000192266">
    <property type="component" value="Unassembled WGS sequence"/>
</dbReference>
<feature type="transmembrane region" description="Helical" evidence="1">
    <location>
        <begin position="166"/>
        <end position="191"/>
    </location>
</feature>
<evidence type="ECO:0000313" key="2">
    <source>
        <dbReference type="EMBL" id="SMB89008.1"/>
    </source>
</evidence>
<feature type="transmembrane region" description="Helical" evidence="1">
    <location>
        <begin position="16"/>
        <end position="37"/>
    </location>
</feature>
<reference evidence="2 3" key="1">
    <citation type="submission" date="2017-04" db="EMBL/GenBank/DDBJ databases">
        <authorList>
            <person name="Afonso C.L."/>
            <person name="Miller P.J."/>
            <person name="Scott M.A."/>
            <person name="Spackman E."/>
            <person name="Goraichik I."/>
            <person name="Dimitrov K.M."/>
            <person name="Suarez D.L."/>
            <person name="Swayne D.E."/>
        </authorList>
    </citation>
    <scope>NUCLEOTIDE SEQUENCE [LARGE SCALE GENOMIC DNA]</scope>
    <source>
        <strain evidence="2 3">DSM 11622</strain>
    </source>
</reference>
<feature type="transmembrane region" description="Helical" evidence="1">
    <location>
        <begin position="129"/>
        <end position="146"/>
    </location>
</feature>
<name>A0A1W1V6K0_9BACT</name>
<evidence type="ECO:0008006" key="4">
    <source>
        <dbReference type="Google" id="ProtNLM"/>
    </source>
</evidence>
<keyword evidence="3" id="KW-1185">Reference proteome</keyword>
<dbReference type="Pfam" id="PF11188">
    <property type="entry name" value="DUF2975"/>
    <property type="match status" value="1"/>
</dbReference>
<dbReference type="InterPro" id="IPR021354">
    <property type="entry name" value="DUF2975"/>
</dbReference>
<dbReference type="RefSeq" id="WP_084444322.1">
    <property type="nucleotide sequence ID" value="NZ_FWWW01000052.1"/>
</dbReference>
<evidence type="ECO:0000313" key="3">
    <source>
        <dbReference type="Proteomes" id="UP000192266"/>
    </source>
</evidence>
<keyword evidence="1" id="KW-0472">Membrane</keyword>
<keyword evidence="1" id="KW-1133">Transmembrane helix</keyword>
<proteinExistence type="predicted"/>
<dbReference type="EMBL" id="FWWW01000052">
    <property type="protein sequence ID" value="SMB89008.1"/>
    <property type="molecule type" value="Genomic_DNA"/>
</dbReference>
<dbReference type="OrthoDB" id="9894315at2"/>
<accession>A0A1W1V6K0</accession>
<evidence type="ECO:0000256" key="1">
    <source>
        <dbReference type="SAM" id="Phobius"/>
    </source>
</evidence>
<gene>
    <name evidence="2" type="ORF">SAMN00120144_0867</name>
</gene>